<feature type="coiled-coil region" evidence="1">
    <location>
        <begin position="39"/>
        <end position="66"/>
    </location>
</feature>
<gene>
    <name evidence="2" type="ORF">Sps_04422</name>
</gene>
<evidence type="ECO:0000313" key="3">
    <source>
        <dbReference type="Proteomes" id="UP000189545"/>
    </source>
</evidence>
<name>A0A1S6HVR4_9GAMM</name>
<dbReference type="SUPFAM" id="SSF56935">
    <property type="entry name" value="Porins"/>
    <property type="match status" value="1"/>
</dbReference>
<accession>A0A1S6HVR4</accession>
<dbReference type="KEGG" id="spsw:Sps_04422"/>
<dbReference type="OrthoDB" id="9807854at2"/>
<keyword evidence="3" id="KW-1185">Reference proteome</keyword>
<dbReference type="RefSeq" id="WP_077754407.1">
    <property type="nucleotide sequence ID" value="NZ_CP014782.1"/>
</dbReference>
<dbReference type="EMBL" id="CP014782">
    <property type="protein sequence ID" value="AQS39508.1"/>
    <property type="molecule type" value="Genomic_DNA"/>
</dbReference>
<evidence type="ECO:0000313" key="2">
    <source>
        <dbReference type="EMBL" id="AQS39508.1"/>
    </source>
</evidence>
<dbReference type="STRING" id="225848.Sps_04422"/>
<dbReference type="AlphaFoldDB" id="A0A1S6HVR4"/>
<organism evidence="2 3">
    <name type="scientific">Shewanella psychrophila</name>
    <dbReference type="NCBI Taxonomy" id="225848"/>
    <lineage>
        <taxon>Bacteria</taxon>
        <taxon>Pseudomonadati</taxon>
        <taxon>Pseudomonadota</taxon>
        <taxon>Gammaproteobacteria</taxon>
        <taxon>Alteromonadales</taxon>
        <taxon>Shewanellaceae</taxon>
        <taxon>Shewanella</taxon>
    </lineage>
</organism>
<dbReference type="InterPro" id="IPR010870">
    <property type="entry name" value="Porin_O/P"/>
</dbReference>
<dbReference type="Proteomes" id="UP000189545">
    <property type="component" value="Chromosome"/>
</dbReference>
<dbReference type="Gene3D" id="2.40.160.10">
    <property type="entry name" value="Porin"/>
    <property type="match status" value="1"/>
</dbReference>
<sequence>MAYQNSKLSHTRSIKGRLGKLTKSAIFTASVFAIPTSVLANDNSEIEDLKQQVANLSEKLDELSVSEISTSGGGLEVVSKDGKYSFEMGGRFQLDYNAFDGVYNADNGGETGSDLFPRRVRTFVEGQADNWDYKLLLDFSEGAEITMARLRYKGFKGGPVIKLGKIREDISMEALTSSKHITGISRSMLSNTMSPYFKYGVAAYQYFKDSGLRYAIGAYKGGSFGATGKDENDKLALSYTGRLTWSPVHNEGEVLHFGLWGSHRDMGGNDLSAKFARGEVRETNVRLVNYAAGGDTYAVDNLQQWGLEFAGVYGPVSLQAEYAVRDVEAVDSVNDDSFDGYYVTASYFITGESRKYAKRGVFSSPTPLSTNGAWEVFARMSNFDATSETQGTEADVATIGVNYYLNKKIKFMANYLMSDVSGPGTQALVGDYDSGNAMTLRAQYLF</sequence>
<protein>
    <submittedName>
        <fullName evidence="2">Phosphate-selective porin</fullName>
    </submittedName>
</protein>
<proteinExistence type="predicted"/>
<evidence type="ECO:0000256" key="1">
    <source>
        <dbReference type="SAM" id="Coils"/>
    </source>
</evidence>
<reference evidence="2 3" key="1">
    <citation type="submission" date="2016-03" db="EMBL/GenBank/DDBJ databases">
        <title>Complete genome sequence of Shewanella psychrophila WP2, a deep sea bacterium isolated from west Pacific sediment.</title>
        <authorList>
            <person name="Xu G."/>
            <person name="Jian H."/>
        </authorList>
    </citation>
    <scope>NUCLEOTIDE SEQUENCE [LARGE SCALE GENOMIC DNA]</scope>
    <source>
        <strain evidence="2 3">WP2</strain>
    </source>
</reference>
<keyword evidence="1" id="KW-0175">Coiled coil</keyword>
<dbReference type="InterPro" id="IPR023614">
    <property type="entry name" value="Porin_dom_sf"/>
</dbReference>
<dbReference type="Pfam" id="PF07396">
    <property type="entry name" value="Porin_O_P"/>
    <property type="match status" value="1"/>
</dbReference>